<evidence type="ECO:0000313" key="2">
    <source>
        <dbReference type="Proteomes" id="UP000028980"/>
    </source>
</evidence>
<accession>A0A081DA91</accession>
<evidence type="ECO:0000313" key="1">
    <source>
        <dbReference type="EMBL" id="GAK75837.1"/>
    </source>
</evidence>
<reference evidence="1 2" key="1">
    <citation type="journal article" date="2014" name="Genome Announc.">
        <title>Draft Genome Sequences of Marine Flavobacterium Nonlabens Strains NR17, NR24, NR27, NR32, NR33, and Ara13.</title>
        <authorList>
            <person name="Nakanishi M."/>
            <person name="Meirelles P."/>
            <person name="Suzuki R."/>
            <person name="Takatani N."/>
            <person name="Mino S."/>
            <person name="Suda W."/>
            <person name="Oshima K."/>
            <person name="Hattori M."/>
            <person name="Ohkuma M."/>
            <person name="Hosokawa M."/>
            <person name="Miyashita K."/>
            <person name="Thompson F.L."/>
            <person name="Niwa A."/>
            <person name="Sawabe T."/>
            <person name="Sawabe T."/>
        </authorList>
    </citation>
    <scope>NUCLEOTIDE SEQUENCE [LARGE SCALE GENOMIC DNA]</scope>
    <source>
        <strain evidence="2">JCM19296</strain>
    </source>
</reference>
<comment type="caution">
    <text evidence="1">The sequence shown here is derived from an EMBL/GenBank/DDBJ whole genome shotgun (WGS) entry which is preliminary data.</text>
</comment>
<dbReference type="EMBL" id="BBLG01000002">
    <property type="protein sequence ID" value="GAK75837.1"/>
    <property type="molecule type" value="Genomic_DNA"/>
</dbReference>
<proteinExistence type="predicted"/>
<dbReference type="Proteomes" id="UP000028980">
    <property type="component" value="Unassembled WGS sequence"/>
</dbReference>
<name>A0A081DA91_NONUL</name>
<protein>
    <submittedName>
        <fullName evidence="1">Uncharacterized protein</fullName>
    </submittedName>
</protein>
<dbReference type="AlphaFoldDB" id="A0A081DA91"/>
<gene>
    <name evidence="1" type="ORF">JCM19296_1429</name>
</gene>
<sequence length="245" mass="28321">MKGDIVMAMQGTTINDAYGFVEFKDASYKNDNKEYVFEDFKVVSSFDEDVRKITINSPDIIEGELSGKFKLEEIPELFKNAIGNVYTNYRSETVTKDQYLDYEFQIYDKIVDLVFPDIALGENTTLKGQVASNEAQFKMTFRTPEIKLFDDIKLDKVNVQINNQNPLFNTYIKIDNVKNGVYDVNDFKLINVTNKDTLFFRTEFASEKRESDKYNLSFYHTVNDSSQSVVGIRKSDIKFQAKNGF</sequence>
<organism evidence="1 2">
    <name type="scientific">Nonlabens ulvanivorans</name>
    <name type="common">Persicivirga ulvanivorans</name>
    <dbReference type="NCBI Taxonomy" id="906888"/>
    <lineage>
        <taxon>Bacteria</taxon>
        <taxon>Pseudomonadati</taxon>
        <taxon>Bacteroidota</taxon>
        <taxon>Flavobacteriia</taxon>
        <taxon>Flavobacteriales</taxon>
        <taxon>Flavobacteriaceae</taxon>
        <taxon>Nonlabens</taxon>
    </lineage>
</organism>